<dbReference type="EMBL" id="AVCK01000016">
    <property type="protein sequence ID" value="KFN46433.1"/>
    <property type="molecule type" value="Genomic_DNA"/>
</dbReference>
<dbReference type="OrthoDB" id="9125124at2"/>
<evidence type="ECO:0000313" key="2">
    <source>
        <dbReference type="Proteomes" id="UP000029393"/>
    </source>
</evidence>
<gene>
    <name evidence="1" type="ORF">N787_10410</name>
</gene>
<keyword evidence="2" id="KW-1185">Reference proteome</keyword>
<comment type="caution">
    <text evidence="1">The sequence shown here is derived from an EMBL/GenBank/DDBJ whole genome shotgun (WGS) entry which is preliminary data.</text>
</comment>
<protein>
    <submittedName>
        <fullName evidence="1">Uncharacterized protein</fullName>
    </submittedName>
</protein>
<dbReference type="AlphaFoldDB" id="A0A091B1J3"/>
<dbReference type="eggNOG" id="COG5340">
    <property type="taxonomic scope" value="Bacteria"/>
</dbReference>
<accession>A0A091B1J3</accession>
<sequence>MAGPSKLRWRDALALKIREDVSAAVLSNYQLAIMMFELAWQREYVGRPLELPAKPADRSMFMAARRAMVARQVLQEDPHLPNTILRVPGHKDIDPANLMCQVDPFGHIAYLSAMAHHGLTNRLPRVLYFRTLDPSGWADAAQERMAKDLGEHLHAYLSSDLPSLRHTKLNKLGPLVVEMLRSKDAGTGWRHVGDQGLRVTTLGRTFLDMLQRPDLCGGIRHVIELFEEHAKTYLSVILPEITNHGGKMDQARAGYILEEKCGLSHPLIDEWAKGAIRGGSRRLDPQAEYVPIFSERWCISINV</sequence>
<evidence type="ECO:0000313" key="1">
    <source>
        <dbReference type="EMBL" id="KFN46433.1"/>
    </source>
</evidence>
<organism evidence="1 2">
    <name type="scientific">Arenimonas metalli CF5-1</name>
    <dbReference type="NCBI Taxonomy" id="1384056"/>
    <lineage>
        <taxon>Bacteria</taxon>
        <taxon>Pseudomonadati</taxon>
        <taxon>Pseudomonadota</taxon>
        <taxon>Gammaproteobacteria</taxon>
        <taxon>Lysobacterales</taxon>
        <taxon>Lysobacteraceae</taxon>
        <taxon>Arenimonas</taxon>
    </lineage>
</organism>
<dbReference type="RefSeq" id="WP_034211974.1">
    <property type="nucleotide sequence ID" value="NZ_AVCK01000016.1"/>
</dbReference>
<name>A0A091B1J3_9GAMM</name>
<dbReference type="Proteomes" id="UP000029393">
    <property type="component" value="Unassembled WGS sequence"/>
</dbReference>
<proteinExistence type="predicted"/>
<reference evidence="1 2" key="1">
    <citation type="submission" date="2013-09" db="EMBL/GenBank/DDBJ databases">
        <title>Genome sequencing of Arenimonas metalli.</title>
        <authorList>
            <person name="Chen F."/>
            <person name="Wang G."/>
        </authorList>
    </citation>
    <scope>NUCLEOTIDE SEQUENCE [LARGE SCALE GENOMIC DNA]</scope>
    <source>
        <strain evidence="1 2">CF5-1</strain>
    </source>
</reference>